<dbReference type="InterPro" id="IPR018253">
    <property type="entry name" value="DnaJ_domain_CS"/>
</dbReference>
<dbReference type="Pfam" id="PF00226">
    <property type="entry name" value="DnaJ"/>
    <property type="match status" value="1"/>
</dbReference>
<dbReference type="PANTHER" id="PTHR44029">
    <property type="entry name" value="DNAJ HOMOLOG SUBFAMILY C MEMBER 21"/>
    <property type="match status" value="1"/>
</dbReference>
<evidence type="ECO:0000313" key="6">
    <source>
        <dbReference type="Proteomes" id="UP000694924"/>
    </source>
</evidence>
<dbReference type="Gene3D" id="1.10.287.110">
    <property type="entry name" value="DnaJ domain"/>
    <property type="match status" value="1"/>
</dbReference>
<dbReference type="SUPFAM" id="SSF46565">
    <property type="entry name" value="Chaperone J-domain"/>
    <property type="match status" value="1"/>
</dbReference>
<dbReference type="InterPro" id="IPR001623">
    <property type="entry name" value="DnaJ_domain"/>
</dbReference>
<keyword evidence="3" id="KW-0862">Zinc</keyword>
<dbReference type="SMART" id="SM00271">
    <property type="entry name" value="DnaJ"/>
    <property type="match status" value="1"/>
</dbReference>
<evidence type="ECO:0000256" key="3">
    <source>
        <dbReference type="ARBA" id="ARBA00022833"/>
    </source>
</evidence>
<evidence type="ECO:0000256" key="1">
    <source>
        <dbReference type="ARBA" id="ARBA00022723"/>
    </source>
</evidence>
<dbReference type="SMART" id="SM00451">
    <property type="entry name" value="ZnF_U1"/>
    <property type="match status" value="1"/>
</dbReference>
<feature type="region of interest" description="Disordered" evidence="4">
    <location>
        <begin position="339"/>
        <end position="372"/>
    </location>
</feature>
<organism evidence="6 7">
    <name type="scientific">Polistes dominula</name>
    <name type="common">European paper wasp</name>
    <name type="synonym">Vespa dominula</name>
    <dbReference type="NCBI Taxonomy" id="743375"/>
    <lineage>
        <taxon>Eukaryota</taxon>
        <taxon>Metazoa</taxon>
        <taxon>Ecdysozoa</taxon>
        <taxon>Arthropoda</taxon>
        <taxon>Hexapoda</taxon>
        <taxon>Insecta</taxon>
        <taxon>Pterygota</taxon>
        <taxon>Neoptera</taxon>
        <taxon>Endopterygota</taxon>
        <taxon>Hymenoptera</taxon>
        <taxon>Apocrita</taxon>
        <taxon>Aculeata</taxon>
        <taxon>Vespoidea</taxon>
        <taxon>Vespidae</taxon>
        <taxon>Polistinae</taxon>
        <taxon>Polistini</taxon>
        <taxon>Polistes</taxon>
    </lineage>
</organism>
<gene>
    <name evidence="7" type="primary">LOC107073187</name>
</gene>
<feature type="compositionally biased region" description="Low complexity" evidence="4">
    <location>
        <begin position="353"/>
        <end position="363"/>
    </location>
</feature>
<evidence type="ECO:0000256" key="4">
    <source>
        <dbReference type="SAM" id="MobiDB-lite"/>
    </source>
</evidence>
<dbReference type="InterPro" id="IPR036869">
    <property type="entry name" value="J_dom_sf"/>
</dbReference>
<feature type="domain" description="J" evidence="5">
    <location>
        <begin position="3"/>
        <end position="69"/>
    </location>
</feature>
<dbReference type="SMART" id="SM00355">
    <property type="entry name" value="ZnF_C2H2"/>
    <property type="match status" value="2"/>
</dbReference>
<dbReference type="PROSITE" id="PS00028">
    <property type="entry name" value="ZINC_FINGER_C2H2_1"/>
    <property type="match status" value="2"/>
</dbReference>
<protein>
    <submittedName>
        <fullName evidence="7">DnaJ homolog subfamily C member 21 isoform X1</fullName>
    </submittedName>
</protein>
<reference evidence="7" key="1">
    <citation type="submission" date="2025-08" db="UniProtKB">
        <authorList>
            <consortium name="RefSeq"/>
        </authorList>
    </citation>
    <scope>IDENTIFICATION</scope>
    <source>
        <tissue evidence="7">Whole body</tissue>
    </source>
</reference>
<dbReference type="InterPro" id="IPR036236">
    <property type="entry name" value="Znf_C2H2_sf"/>
</dbReference>
<feature type="compositionally biased region" description="Basic residues" evidence="4">
    <location>
        <begin position="474"/>
        <end position="484"/>
    </location>
</feature>
<dbReference type="PANTHER" id="PTHR44029:SF1">
    <property type="entry name" value="DNAJ HOMOLOG SUBFAMILY C MEMBER 21"/>
    <property type="match status" value="1"/>
</dbReference>
<evidence type="ECO:0000256" key="2">
    <source>
        <dbReference type="ARBA" id="ARBA00022771"/>
    </source>
</evidence>
<keyword evidence="1" id="KW-0479">Metal-binding</keyword>
<dbReference type="SUPFAM" id="SSF57667">
    <property type="entry name" value="beta-beta-alpha zinc fingers"/>
    <property type="match status" value="1"/>
</dbReference>
<evidence type="ECO:0000313" key="7">
    <source>
        <dbReference type="RefSeq" id="XP_015189197.1"/>
    </source>
</evidence>
<feature type="region of interest" description="Disordered" evidence="4">
    <location>
        <begin position="472"/>
        <end position="497"/>
    </location>
</feature>
<proteinExistence type="predicted"/>
<dbReference type="Pfam" id="PF12171">
    <property type="entry name" value="zf-C2H2_jaz"/>
    <property type="match status" value="1"/>
</dbReference>
<dbReference type="PROSITE" id="PS50076">
    <property type="entry name" value="DNAJ_2"/>
    <property type="match status" value="1"/>
</dbReference>
<dbReference type="GeneID" id="107073187"/>
<dbReference type="Proteomes" id="UP000694924">
    <property type="component" value="Unplaced"/>
</dbReference>
<dbReference type="InterPro" id="IPR051964">
    <property type="entry name" value="Chaperone_stress_response"/>
</dbReference>
<dbReference type="PRINTS" id="PR00625">
    <property type="entry name" value="JDOMAIN"/>
</dbReference>
<sequence>MKCHYEVLGVSRNVTDDELKKAYRKLALKWHPDKNLDAPEEAKEQFQLVQQAWEILSDPHERTWYDNHRDAILKGGIGEDYKDDSIDLFQYFTTTCFQGYNDDEKGFYTVYRTVFEKLVAEDDEFVLEGDSDEEVPNFGNSQSSYEDVVHPFYAYWQSYSTKRSFAWLDPHDIRHAPNRRIVRLIEKENKKVREKAKRERNEQVRNLVAFIRKRDKRVQAHVALLQERAKENLKKTEERKRMQLLERQKHLKQHTVVEWSKFSNVEAELKNIEANLAAEFGEELSSDKDSETENDIDDNTLYCVACNKIFKTHKAFANHENSKKHKENLTAMKQSMVQEDKSIQENTEETDTSSESMSTITTSYNTPGDEVKLATDSQLPDFLFNSNISNTTSYDNEHEVSEGELTCDDDDTSQTPLPNAWAKLSNIDESNLATGPQLFDEPIIIKKDNEEENLTSEDELMSDQDEEEVIVQTKQKKKKKKRRNIQNVENDSDEEDNSFDEHIWLSKKQRKKQQQRKAALSKITTNKEDLEICEEAEKQNCSDETNNETDLKSLENKMTQMNFESTDNVIKQAQISNEKLKNSKEKDSKKLRNKIGNENKCKSKKDVRIADVQDLAHFCVSCKAEFSSKNKLFEHLNKTGHSVYIPESLKNKAVKKNQEHVSKSKRNSNKRNNY</sequence>
<feature type="region of interest" description="Disordered" evidence="4">
    <location>
        <begin position="652"/>
        <end position="674"/>
    </location>
</feature>
<evidence type="ECO:0000259" key="5">
    <source>
        <dbReference type="PROSITE" id="PS50076"/>
    </source>
</evidence>
<keyword evidence="6" id="KW-1185">Reference proteome</keyword>
<dbReference type="InterPro" id="IPR022755">
    <property type="entry name" value="Znf_C2H2_jaz"/>
</dbReference>
<feature type="compositionally biased region" description="Basic residues" evidence="4">
    <location>
        <begin position="663"/>
        <end position="674"/>
    </location>
</feature>
<name>A0ABM1J9Q9_POLDO</name>
<dbReference type="PROSITE" id="PS00636">
    <property type="entry name" value="DNAJ_1"/>
    <property type="match status" value="1"/>
</dbReference>
<dbReference type="RefSeq" id="XP_015189197.1">
    <property type="nucleotide sequence ID" value="XM_015333711.1"/>
</dbReference>
<accession>A0ABM1J9Q9</accession>
<dbReference type="InterPro" id="IPR054076">
    <property type="entry name" value="ZUO1-like_ZHD"/>
</dbReference>
<keyword evidence="2" id="KW-0863">Zinc-finger</keyword>
<dbReference type="Pfam" id="PF21884">
    <property type="entry name" value="ZUO1-like_ZHD"/>
    <property type="match status" value="1"/>
</dbReference>
<dbReference type="InterPro" id="IPR013087">
    <property type="entry name" value="Znf_C2H2_type"/>
</dbReference>
<dbReference type="InterPro" id="IPR003604">
    <property type="entry name" value="Matrin/U1-like-C_Znf_C2H2"/>
</dbReference>
<dbReference type="CDD" id="cd06257">
    <property type="entry name" value="DnaJ"/>
    <property type="match status" value="1"/>
</dbReference>
<dbReference type="Gene3D" id="3.30.160.60">
    <property type="entry name" value="Classic Zinc Finger"/>
    <property type="match status" value="1"/>
</dbReference>